<dbReference type="AlphaFoldDB" id="J9GKH5"/>
<keyword evidence="1" id="KW-1133">Transmembrane helix</keyword>
<dbReference type="EMBL" id="AMCI01002480">
    <property type="protein sequence ID" value="EJX02593.1"/>
    <property type="molecule type" value="Genomic_DNA"/>
</dbReference>
<accession>J9GKH5</accession>
<organism evidence="2">
    <name type="scientific">gut metagenome</name>
    <dbReference type="NCBI Taxonomy" id="749906"/>
    <lineage>
        <taxon>unclassified sequences</taxon>
        <taxon>metagenomes</taxon>
        <taxon>organismal metagenomes</taxon>
    </lineage>
</organism>
<gene>
    <name evidence="2" type="ORF">EVA_09299</name>
</gene>
<comment type="caution">
    <text evidence="2">The sequence shown here is derived from an EMBL/GenBank/DDBJ whole genome shotgun (WGS) entry which is preliminary data.</text>
</comment>
<protein>
    <submittedName>
        <fullName evidence="2">Uncharacterized protein</fullName>
    </submittedName>
</protein>
<keyword evidence="1" id="KW-0472">Membrane</keyword>
<evidence type="ECO:0000256" key="1">
    <source>
        <dbReference type="SAM" id="Phobius"/>
    </source>
</evidence>
<reference evidence="2" key="1">
    <citation type="journal article" date="2012" name="PLoS ONE">
        <title>Gene sets for utilization of primary and secondary nutrition supplies in the distal gut of endangered iberian lynx.</title>
        <authorList>
            <person name="Alcaide M."/>
            <person name="Messina E."/>
            <person name="Richter M."/>
            <person name="Bargiela R."/>
            <person name="Peplies J."/>
            <person name="Huws S.A."/>
            <person name="Newbold C.J."/>
            <person name="Golyshin P.N."/>
            <person name="Simon M.A."/>
            <person name="Lopez G."/>
            <person name="Yakimov M.M."/>
            <person name="Ferrer M."/>
        </authorList>
    </citation>
    <scope>NUCLEOTIDE SEQUENCE</scope>
</reference>
<feature type="transmembrane region" description="Helical" evidence="1">
    <location>
        <begin position="20"/>
        <end position="40"/>
    </location>
</feature>
<keyword evidence="1" id="KW-0812">Transmembrane</keyword>
<sequence length="68" mass="7303">MAKGPIALNPSSNCSPYPSLLPLILSTAPTIIKIIIIKIITELMDKPETHSLILCVKTSTLVMLSINS</sequence>
<proteinExistence type="predicted"/>
<evidence type="ECO:0000313" key="2">
    <source>
        <dbReference type="EMBL" id="EJX02593.1"/>
    </source>
</evidence>
<name>J9GKH5_9ZZZZ</name>